<dbReference type="GO" id="GO:0016787">
    <property type="term" value="F:hydrolase activity"/>
    <property type="evidence" value="ECO:0007669"/>
    <property type="project" value="UniProtKB-KW"/>
</dbReference>
<keyword evidence="1" id="KW-0732">Signal</keyword>
<dbReference type="Proteomes" id="UP000663935">
    <property type="component" value="Chromosome"/>
</dbReference>
<proteinExistence type="predicted"/>
<sequence length="396" mass="45567">MRALILSLFLIVNSNSIFSQNANQNILDEIKVKAKETHSDAVIIIKDGKTIYEDYFEKENKPIYIASAGKSLVNLAIGKLIDTKQLNSLDQPVYTLFPEWKQGKKKDVTIRMLLNHTSGIQNYQNAGIELEPAPNYKVKNIIDLALSAELSSVPGEKFDYNNKAVALLGGIVEKASGKRFDYFFVDEFYKPMGIANYNWVQDDDGNPTTHGAFYIKASDLVKFGELLLNKGIYNNQRIISESWIEESFKAGQKFDPRFGLLWWRKPAFEKRIIDDEIWKTWKDANIDKAFLKKMKPLKNKLYENKNDLFSDLKIIFGDDWSNTLNDNLGKDLKSSKRIYSNEIVAYYADGYRGNYLVIIPQKNIVAVRCADHEGFNYQTDFFRDFVELIMQLSESQ</sequence>
<accession>A0ABX7SZ56</accession>
<dbReference type="InterPro" id="IPR001466">
    <property type="entry name" value="Beta-lactam-related"/>
</dbReference>
<dbReference type="PANTHER" id="PTHR43283">
    <property type="entry name" value="BETA-LACTAMASE-RELATED"/>
    <property type="match status" value="1"/>
</dbReference>
<dbReference type="Pfam" id="PF00144">
    <property type="entry name" value="Beta-lactamase"/>
    <property type="match status" value="1"/>
</dbReference>
<evidence type="ECO:0000256" key="1">
    <source>
        <dbReference type="SAM" id="SignalP"/>
    </source>
</evidence>
<keyword evidence="4" id="KW-1185">Reference proteome</keyword>
<gene>
    <name evidence="3" type="ORF">JL193_01905</name>
</gene>
<dbReference type="EMBL" id="CP071795">
    <property type="protein sequence ID" value="QTD38084.1"/>
    <property type="molecule type" value="Genomic_DNA"/>
</dbReference>
<feature type="chain" id="PRO_5047427598" evidence="1">
    <location>
        <begin position="20"/>
        <end position="396"/>
    </location>
</feature>
<organism evidence="3 4">
    <name type="scientific">Polaribacter batillariae</name>
    <dbReference type="NCBI Taxonomy" id="2808900"/>
    <lineage>
        <taxon>Bacteria</taxon>
        <taxon>Pseudomonadati</taxon>
        <taxon>Bacteroidota</taxon>
        <taxon>Flavobacteriia</taxon>
        <taxon>Flavobacteriales</taxon>
        <taxon>Flavobacteriaceae</taxon>
    </lineage>
</organism>
<dbReference type="RefSeq" id="WP_207972226.1">
    <property type="nucleotide sequence ID" value="NZ_CP071795.1"/>
</dbReference>
<evidence type="ECO:0000313" key="3">
    <source>
        <dbReference type="EMBL" id="QTD38084.1"/>
    </source>
</evidence>
<dbReference type="SUPFAM" id="SSF56601">
    <property type="entry name" value="beta-lactamase/transpeptidase-like"/>
    <property type="match status" value="1"/>
</dbReference>
<dbReference type="InterPro" id="IPR050789">
    <property type="entry name" value="Diverse_Enzym_Activities"/>
</dbReference>
<protein>
    <submittedName>
        <fullName evidence="3">Serine hydrolase</fullName>
    </submittedName>
</protein>
<keyword evidence="3" id="KW-0378">Hydrolase</keyword>
<dbReference type="InterPro" id="IPR012338">
    <property type="entry name" value="Beta-lactam/transpept-like"/>
</dbReference>
<feature type="domain" description="Beta-lactamase-related" evidence="2">
    <location>
        <begin position="35"/>
        <end position="368"/>
    </location>
</feature>
<dbReference type="PANTHER" id="PTHR43283:SF7">
    <property type="entry name" value="BETA-LACTAMASE-RELATED DOMAIN-CONTAINING PROTEIN"/>
    <property type="match status" value="1"/>
</dbReference>
<evidence type="ECO:0000313" key="4">
    <source>
        <dbReference type="Proteomes" id="UP000663935"/>
    </source>
</evidence>
<name>A0ABX7SZ56_9FLAO</name>
<feature type="signal peptide" evidence="1">
    <location>
        <begin position="1"/>
        <end position="19"/>
    </location>
</feature>
<evidence type="ECO:0000259" key="2">
    <source>
        <dbReference type="Pfam" id="PF00144"/>
    </source>
</evidence>
<dbReference type="Gene3D" id="3.40.710.10">
    <property type="entry name" value="DD-peptidase/beta-lactamase superfamily"/>
    <property type="match status" value="1"/>
</dbReference>
<reference evidence="3 4" key="1">
    <citation type="submission" date="2021-03" db="EMBL/GenBank/DDBJ databases">
        <title>Complete genome of Polaribacter_sp.G4M1.</title>
        <authorList>
            <person name="Jeong S.W."/>
            <person name="Bae J.W."/>
        </authorList>
    </citation>
    <scope>NUCLEOTIDE SEQUENCE [LARGE SCALE GENOMIC DNA]</scope>
    <source>
        <strain evidence="3 4">G4M1</strain>
    </source>
</reference>